<feature type="transmembrane region" description="Helical" evidence="10">
    <location>
        <begin position="95"/>
        <end position="112"/>
    </location>
</feature>
<dbReference type="PROSITE" id="PS50112">
    <property type="entry name" value="PAS"/>
    <property type="match status" value="2"/>
</dbReference>
<dbReference type="SMART" id="SM00086">
    <property type="entry name" value="PAC"/>
    <property type="match status" value="3"/>
</dbReference>
<feature type="domain" description="PAC" evidence="12">
    <location>
        <begin position="630"/>
        <end position="682"/>
    </location>
</feature>
<dbReference type="Proteomes" id="UP000190667">
    <property type="component" value="Unassembled WGS sequence"/>
</dbReference>
<evidence type="ECO:0000256" key="2">
    <source>
        <dbReference type="ARBA" id="ARBA00004651"/>
    </source>
</evidence>
<dbReference type="InterPro" id="IPR000700">
    <property type="entry name" value="PAS-assoc_C"/>
</dbReference>
<dbReference type="Gene3D" id="3.30.450.20">
    <property type="entry name" value="PAS domain"/>
    <property type="match status" value="3"/>
</dbReference>
<feature type="transmembrane region" description="Helical" evidence="10">
    <location>
        <begin position="199"/>
        <end position="226"/>
    </location>
</feature>
<sequence>MTTDSLLHSQGGRLPWAQALLLGLISFVSTLFCLELIKINGAISPLWFATPLMAVVTFRFPLRQLPLLLPACLIGDLLSNAWVFGAGYLNLKYPAVNLLQALACGALLRLALNHQNPLNSLFSWVKFLLIGVLIIPFAGGLVALLTLHHPQLNNFNFYSTWVVSEVLGMLTLGPVGLLWQRSNVFRQRQAQAIEQSLTLVGSLLLSYIALRFLPWPFTFVIIILFWCAIRLPLLQAFVLFLANIMLMSLMMALNMIDLRNSYPDFSIALLWLPFMLVLIPSHMMLMVMHEAREEKKHIQESETRFRNAMEYSAIGMALVSPEGRFLKVNKSLSQLLGYRENELLQMHFQQITHPDDLSNDIRQIDALLRGAIESYELEKRYFRCDGEVVLVQLTVSLVHDAENLPLYFISQIEDITGLKRTQETNRRLMERITLANKAGGIGVWEWNMKSGVMSWDKRMFEIYGLPADDNATYLTWANSLYEPDRQLAIDAFDIAVRNASPVDIEFRIDTLHGIRYIRAQATVVKDAQGIPERMLGINQDVTRIRLLNEALYQEKERMHITLDAIGEAVISTDEEMRVSFMNPVAERMSGWTQLNAQGQPLSAILRISRDHDDLQMENLLRHNLPPDDDQQDDLILHNDAGEKFAIHYSISPLKTLDGDNIGSVIVIQDVSESREIFKKLSYSASHDMLTRLPNRVNFEHQLNRLLLSAAEQRQQHSLVFIDLDHFKTVNDSAGHAAGDALLRQVAGVMRLQLRATDILARLGGDEFGLLLAGCAPDQALPVVKKIVSEINRFQFIWQQTSYHVGASAGITLISRENCQASDVMVQADQACYQAKHKGRGQVCIFQAGQR</sequence>
<evidence type="ECO:0000256" key="10">
    <source>
        <dbReference type="SAM" id="Phobius"/>
    </source>
</evidence>
<feature type="transmembrane region" description="Helical" evidence="10">
    <location>
        <begin position="124"/>
        <end position="146"/>
    </location>
</feature>
<evidence type="ECO:0000256" key="7">
    <source>
        <dbReference type="ARBA" id="ARBA00022989"/>
    </source>
</evidence>
<organism evidence="14 15">
    <name type="scientific">Izhakiella australiensis</name>
    <dbReference type="NCBI Taxonomy" id="1926881"/>
    <lineage>
        <taxon>Bacteria</taxon>
        <taxon>Pseudomonadati</taxon>
        <taxon>Pseudomonadota</taxon>
        <taxon>Gammaproteobacteria</taxon>
        <taxon>Enterobacterales</taxon>
        <taxon>Erwiniaceae</taxon>
        <taxon>Izhakiella</taxon>
    </lineage>
</organism>
<dbReference type="NCBIfam" id="TIGR00254">
    <property type="entry name" value="GGDEF"/>
    <property type="match status" value="1"/>
</dbReference>
<dbReference type="InterPro" id="IPR000160">
    <property type="entry name" value="GGDEF_dom"/>
</dbReference>
<dbReference type="InterPro" id="IPR000014">
    <property type="entry name" value="PAS"/>
</dbReference>
<feature type="transmembrane region" description="Helical" evidence="10">
    <location>
        <begin position="20"/>
        <end position="37"/>
    </location>
</feature>
<dbReference type="Pfam" id="PF13426">
    <property type="entry name" value="PAS_9"/>
    <property type="match status" value="2"/>
</dbReference>
<dbReference type="Pfam" id="PF08447">
    <property type="entry name" value="PAS_3"/>
    <property type="match status" value="1"/>
</dbReference>
<keyword evidence="5" id="KW-1003">Cell membrane</keyword>
<dbReference type="SMART" id="SM00267">
    <property type="entry name" value="GGDEF"/>
    <property type="match status" value="1"/>
</dbReference>
<dbReference type="PROSITE" id="PS50113">
    <property type="entry name" value="PAC"/>
    <property type="match status" value="2"/>
</dbReference>
<feature type="domain" description="PAS" evidence="11">
    <location>
        <begin position="554"/>
        <end position="627"/>
    </location>
</feature>
<dbReference type="InterPro" id="IPR052155">
    <property type="entry name" value="Biofilm_reg_signaling"/>
</dbReference>
<evidence type="ECO:0000259" key="11">
    <source>
        <dbReference type="PROSITE" id="PS50112"/>
    </source>
</evidence>
<dbReference type="SUPFAM" id="SSF55785">
    <property type="entry name" value="PYP-like sensor domain (PAS domain)"/>
    <property type="match status" value="3"/>
</dbReference>
<dbReference type="InterPro" id="IPR029787">
    <property type="entry name" value="Nucleotide_cyclase"/>
</dbReference>
<feature type="transmembrane region" description="Helical" evidence="10">
    <location>
        <begin position="232"/>
        <end position="253"/>
    </location>
</feature>
<dbReference type="Pfam" id="PF00990">
    <property type="entry name" value="GGDEF"/>
    <property type="match status" value="1"/>
</dbReference>
<dbReference type="InterPro" id="IPR043128">
    <property type="entry name" value="Rev_trsase/Diguanyl_cyclase"/>
</dbReference>
<dbReference type="EC" id="2.7.7.65" evidence="4"/>
<feature type="transmembrane region" description="Helical" evidence="10">
    <location>
        <begin position="158"/>
        <end position="179"/>
    </location>
</feature>
<keyword evidence="6 10" id="KW-0812">Transmembrane</keyword>
<comment type="cofactor">
    <cofactor evidence="1">
        <name>Mg(2+)</name>
        <dbReference type="ChEBI" id="CHEBI:18420"/>
    </cofactor>
</comment>
<keyword evidence="15" id="KW-1185">Reference proteome</keyword>
<feature type="domain" description="PAS" evidence="11">
    <location>
        <begin position="301"/>
        <end position="371"/>
    </location>
</feature>
<accession>A0A1S8YLF4</accession>
<dbReference type="CDD" id="cd01949">
    <property type="entry name" value="GGDEF"/>
    <property type="match status" value="1"/>
</dbReference>
<proteinExistence type="predicted"/>
<dbReference type="PANTHER" id="PTHR44757">
    <property type="entry name" value="DIGUANYLATE CYCLASE DGCP"/>
    <property type="match status" value="1"/>
</dbReference>
<dbReference type="RefSeq" id="WP_078002874.1">
    <property type="nucleotide sequence ID" value="NZ_MRUL01000007.1"/>
</dbReference>
<feature type="domain" description="PAC" evidence="12">
    <location>
        <begin position="375"/>
        <end position="427"/>
    </location>
</feature>
<comment type="catalytic activity">
    <reaction evidence="9">
        <text>2 GTP = 3',3'-c-di-GMP + 2 diphosphate</text>
        <dbReference type="Rhea" id="RHEA:24898"/>
        <dbReference type="ChEBI" id="CHEBI:33019"/>
        <dbReference type="ChEBI" id="CHEBI:37565"/>
        <dbReference type="ChEBI" id="CHEBI:58805"/>
        <dbReference type="EC" id="2.7.7.65"/>
    </reaction>
</comment>
<dbReference type="GO" id="GO:0052621">
    <property type="term" value="F:diguanylate cyclase activity"/>
    <property type="evidence" value="ECO:0007669"/>
    <property type="project" value="UniProtKB-EC"/>
</dbReference>
<dbReference type="STRING" id="1926881.BTJ39_11650"/>
<dbReference type="Pfam" id="PF05231">
    <property type="entry name" value="MASE1"/>
    <property type="match status" value="1"/>
</dbReference>
<dbReference type="SUPFAM" id="SSF55073">
    <property type="entry name" value="Nucleotide cyclase"/>
    <property type="match status" value="1"/>
</dbReference>
<comment type="caution">
    <text evidence="14">The sequence shown here is derived from an EMBL/GenBank/DDBJ whole genome shotgun (WGS) entry which is preliminary data.</text>
</comment>
<gene>
    <name evidence="14" type="ORF">BTJ39_11650</name>
</gene>
<dbReference type="OrthoDB" id="9787514at2"/>
<comment type="pathway">
    <text evidence="3">Purine metabolism; 3',5'-cyclic di-GMP biosynthesis.</text>
</comment>
<keyword evidence="8 10" id="KW-0472">Membrane</keyword>
<dbReference type="InterPro" id="IPR007895">
    <property type="entry name" value="MASE1"/>
</dbReference>
<dbReference type="GO" id="GO:0005886">
    <property type="term" value="C:plasma membrane"/>
    <property type="evidence" value="ECO:0007669"/>
    <property type="project" value="UniProtKB-SubCell"/>
</dbReference>
<evidence type="ECO:0000256" key="5">
    <source>
        <dbReference type="ARBA" id="ARBA00022475"/>
    </source>
</evidence>
<keyword evidence="7 10" id="KW-1133">Transmembrane helix</keyword>
<dbReference type="AlphaFoldDB" id="A0A1S8YLF4"/>
<evidence type="ECO:0000256" key="9">
    <source>
        <dbReference type="ARBA" id="ARBA00034247"/>
    </source>
</evidence>
<comment type="subcellular location">
    <subcellularLocation>
        <location evidence="2">Cell membrane</location>
        <topology evidence="2">Multi-pass membrane protein</topology>
    </subcellularLocation>
</comment>
<dbReference type="EMBL" id="MRUL01000007">
    <property type="protein sequence ID" value="OON39687.1"/>
    <property type="molecule type" value="Genomic_DNA"/>
</dbReference>
<evidence type="ECO:0000256" key="1">
    <source>
        <dbReference type="ARBA" id="ARBA00001946"/>
    </source>
</evidence>
<dbReference type="CDD" id="cd00130">
    <property type="entry name" value="PAS"/>
    <property type="match status" value="3"/>
</dbReference>
<dbReference type="InterPro" id="IPR035965">
    <property type="entry name" value="PAS-like_dom_sf"/>
</dbReference>
<dbReference type="InterPro" id="IPR001610">
    <property type="entry name" value="PAC"/>
</dbReference>
<evidence type="ECO:0000256" key="8">
    <source>
        <dbReference type="ARBA" id="ARBA00023136"/>
    </source>
</evidence>
<evidence type="ECO:0000256" key="6">
    <source>
        <dbReference type="ARBA" id="ARBA00022692"/>
    </source>
</evidence>
<evidence type="ECO:0000313" key="14">
    <source>
        <dbReference type="EMBL" id="OON39687.1"/>
    </source>
</evidence>
<dbReference type="InterPro" id="IPR013655">
    <property type="entry name" value="PAS_fold_3"/>
</dbReference>
<evidence type="ECO:0000259" key="13">
    <source>
        <dbReference type="PROSITE" id="PS50887"/>
    </source>
</evidence>
<feature type="transmembrane region" description="Helical" evidence="10">
    <location>
        <begin position="265"/>
        <end position="288"/>
    </location>
</feature>
<dbReference type="PROSITE" id="PS50887">
    <property type="entry name" value="GGDEF"/>
    <property type="match status" value="1"/>
</dbReference>
<dbReference type="PANTHER" id="PTHR44757:SF4">
    <property type="entry name" value="DIGUANYLATE CYCLASE DGCE-RELATED"/>
    <property type="match status" value="1"/>
</dbReference>
<dbReference type="NCBIfam" id="TIGR00229">
    <property type="entry name" value="sensory_box"/>
    <property type="match status" value="2"/>
</dbReference>
<evidence type="ECO:0000313" key="15">
    <source>
        <dbReference type="Proteomes" id="UP000190667"/>
    </source>
</evidence>
<reference evidence="14 15" key="1">
    <citation type="submission" date="2016-12" db="EMBL/GenBank/DDBJ databases">
        <title>Izhakiella australiana sp. nov. of genus Izhakiella isolated from Australian desert.</title>
        <authorList>
            <person name="Ji M."/>
        </authorList>
    </citation>
    <scope>NUCLEOTIDE SEQUENCE [LARGE SCALE GENOMIC DNA]</scope>
    <source>
        <strain evidence="14 15">D4N98</strain>
    </source>
</reference>
<evidence type="ECO:0000256" key="3">
    <source>
        <dbReference type="ARBA" id="ARBA00004665"/>
    </source>
</evidence>
<dbReference type="Gene3D" id="2.10.70.100">
    <property type="match status" value="1"/>
</dbReference>
<protein>
    <recommendedName>
        <fullName evidence="4">diguanylate cyclase</fullName>
        <ecNumber evidence="4">2.7.7.65</ecNumber>
    </recommendedName>
</protein>
<evidence type="ECO:0000259" key="12">
    <source>
        <dbReference type="PROSITE" id="PS50113"/>
    </source>
</evidence>
<dbReference type="FunFam" id="3.30.70.270:FF:000001">
    <property type="entry name" value="Diguanylate cyclase domain protein"/>
    <property type="match status" value="1"/>
</dbReference>
<feature type="transmembrane region" description="Helical" evidence="10">
    <location>
        <begin position="67"/>
        <end position="89"/>
    </location>
</feature>
<name>A0A1S8YLF4_9GAMM</name>
<feature type="domain" description="GGDEF" evidence="13">
    <location>
        <begin position="714"/>
        <end position="847"/>
    </location>
</feature>
<dbReference type="Gene3D" id="3.30.70.270">
    <property type="match status" value="1"/>
</dbReference>
<evidence type="ECO:0000256" key="4">
    <source>
        <dbReference type="ARBA" id="ARBA00012528"/>
    </source>
</evidence>
<dbReference type="SMART" id="SM00091">
    <property type="entry name" value="PAS"/>
    <property type="match status" value="3"/>
</dbReference>